<dbReference type="Proteomes" id="UP000637980">
    <property type="component" value="Unassembled WGS sequence"/>
</dbReference>
<evidence type="ECO:0008006" key="3">
    <source>
        <dbReference type="Google" id="ProtNLM"/>
    </source>
</evidence>
<evidence type="ECO:0000313" key="2">
    <source>
        <dbReference type="Proteomes" id="UP000637980"/>
    </source>
</evidence>
<accession>A0ABQ3EF70</accession>
<sequence length="264" mass="28863">MADFEVYKGIVQHSPKSCGAYCINAALTDLGLTATAADANKLNTADVSNGYDGSFGDERVNLWRVKHFESERLQVAAEVGKKTYGVTGNLELRMGSKQALYRESSDCTDLENSPSGMVEVAAKTCPTLAKNITYYTAFGKALFNGLTLMNAGGGDLFDREEKLITTNIKKQVKSSPLKEIPFQKTQMNVILVRYKDTETMHWIAGTLDVNDAKNAVIYDPATGDVLKIPIASNFELQTGLTVKPATTIGPNSYEFPGIWIRLEV</sequence>
<comment type="caution">
    <text evidence="1">The sequence shown here is derived from an EMBL/GenBank/DDBJ whole genome shotgun (WGS) entry which is preliminary data.</text>
</comment>
<keyword evidence="2" id="KW-1185">Reference proteome</keyword>
<reference evidence="2" key="1">
    <citation type="journal article" date="2019" name="Int. J. Syst. Evol. Microbiol.">
        <title>The Global Catalogue of Microorganisms (GCM) 10K type strain sequencing project: providing services to taxonomists for standard genome sequencing and annotation.</title>
        <authorList>
            <consortium name="The Broad Institute Genomics Platform"/>
            <consortium name="The Broad Institute Genome Sequencing Center for Infectious Disease"/>
            <person name="Wu L."/>
            <person name="Ma J."/>
        </authorList>
    </citation>
    <scope>NUCLEOTIDE SEQUENCE [LARGE SCALE GENOMIC DNA]</scope>
    <source>
        <strain evidence="2">KCTC 12861</strain>
    </source>
</reference>
<organism evidence="1 2">
    <name type="scientific">Pseudovibrio japonicus</name>
    <dbReference type="NCBI Taxonomy" id="366534"/>
    <lineage>
        <taxon>Bacteria</taxon>
        <taxon>Pseudomonadati</taxon>
        <taxon>Pseudomonadota</taxon>
        <taxon>Alphaproteobacteria</taxon>
        <taxon>Hyphomicrobiales</taxon>
        <taxon>Stappiaceae</taxon>
        <taxon>Pseudovibrio</taxon>
    </lineage>
</organism>
<dbReference type="EMBL" id="BMXE01000004">
    <property type="protein sequence ID" value="GHB36167.1"/>
    <property type="molecule type" value="Genomic_DNA"/>
</dbReference>
<proteinExistence type="predicted"/>
<evidence type="ECO:0000313" key="1">
    <source>
        <dbReference type="EMBL" id="GHB36167.1"/>
    </source>
</evidence>
<dbReference type="RefSeq" id="WP_189437324.1">
    <property type="nucleotide sequence ID" value="NZ_BMXE01000004.1"/>
</dbReference>
<gene>
    <name evidence="1" type="ORF">GCM10007094_27250</name>
</gene>
<name>A0ABQ3EF70_9HYPH</name>
<protein>
    <recommendedName>
        <fullName evidence="3">Peptidase C39-like domain-containing protein</fullName>
    </recommendedName>
</protein>